<evidence type="ECO:0000313" key="3">
    <source>
        <dbReference type="Proteomes" id="UP000050360"/>
    </source>
</evidence>
<dbReference type="EMBL" id="LKCM01000218">
    <property type="protein sequence ID" value="KPQ42631.1"/>
    <property type="molecule type" value="Genomic_DNA"/>
</dbReference>
<feature type="coiled-coil region" evidence="1">
    <location>
        <begin position="34"/>
        <end position="78"/>
    </location>
</feature>
<comment type="caution">
    <text evidence="2">The sequence shown here is derived from an EMBL/GenBank/DDBJ whole genome shotgun (WGS) entry which is preliminary data.</text>
</comment>
<name>A0A0P8AEI0_9EURY</name>
<accession>A0A0P8AEI0</accession>
<proteinExistence type="predicted"/>
<sequence length="319" mass="36052">MKPTNIFRILTPLILALFILSLFSGSVAAQTTAREQYEKTKEQYQVQKEKFDNTRKQFEDAKKLFEEANKKFKNVRDNKSDNRSKEELMEKAREYILRAINHTEAQLQVMKNRLDNPENKGILASDAIKIIDAHTAQLEQMKGNVSQATTIDEIRAAHKELAGIVAKINLETRYFMGMVLNHRIDNFINQTDNVSAKVDDAVAKLKANGTDTEELESDAAEFKNKVKEAKDIQAQTVALFATHSGFAADGTVTNEKDARDFLKKANELQRDTIKRLKEAGKQLIEFGKEFRKLARGKVKVSEKGELEINGEATTTLTAK</sequence>
<evidence type="ECO:0000313" key="2">
    <source>
        <dbReference type="EMBL" id="KPQ42631.1"/>
    </source>
</evidence>
<dbReference type="AlphaFoldDB" id="A0A0P8AEI0"/>
<keyword evidence="1" id="KW-0175">Coiled coil</keyword>
<gene>
    <name evidence="2" type="ORF">MPEBLZ_02842</name>
</gene>
<organism evidence="2 3">
    <name type="scientific">Candidatus Methanoperedens nitratireducens</name>
    <dbReference type="NCBI Taxonomy" id="1392998"/>
    <lineage>
        <taxon>Archaea</taxon>
        <taxon>Methanobacteriati</taxon>
        <taxon>Methanobacteriota</taxon>
        <taxon>Stenosarchaea group</taxon>
        <taxon>Methanomicrobia</taxon>
        <taxon>Methanosarcinales</taxon>
        <taxon>ANME-2 cluster</taxon>
        <taxon>Candidatus Methanoperedentaceae</taxon>
        <taxon>Candidatus Methanoperedens</taxon>
    </lineage>
</organism>
<reference evidence="2 3" key="1">
    <citation type="submission" date="2015-09" db="EMBL/GenBank/DDBJ databases">
        <title>A metagenomics-based metabolic model of nitrate-dependent anaerobic oxidation of methane by Methanoperedens-like archaea.</title>
        <authorList>
            <person name="Arshad A."/>
            <person name="Speth D.R."/>
            <person name="De Graaf R.M."/>
            <person name="Op Den Camp H.J."/>
            <person name="Jetten M.S."/>
            <person name="Welte C.U."/>
        </authorList>
    </citation>
    <scope>NUCLEOTIDE SEQUENCE [LARGE SCALE GENOMIC DNA]</scope>
</reference>
<dbReference type="Proteomes" id="UP000050360">
    <property type="component" value="Unassembled WGS sequence"/>
</dbReference>
<evidence type="ECO:0000256" key="1">
    <source>
        <dbReference type="SAM" id="Coils"/>
    </source>
</evidence>
<protein>
    <submittedName>
        <fullName evidence="2">Uncharacterized protein</fullName>
    </submittedName>
</protein>